<gene>
    <name evidence="4" type="ORF">GD627_06610</name>
</gene>
<feature type="compositionally biased region" description="Pro residues" evidence="1">
    <location>
        <begin position="97"/>
        <end position="107"/>
    </location>
</feature>
<keyword evidence="2" id="KW-1133">Transmembrane helix</keyword>
<dbReference type="EMBL" id="VTFX01000002">
    <property type="protein sequence ID" value="KAD4007223.1"/>
    <property type="molecule type" value="Genomic_DNA"/>
</dbReference>
<dbReference type="Pfam" id="PF10099">
    <property type="entry name" value="RskA_C"/>
    <property type="match status" value="1"/>
</dbReference>
<evidence type="ECO:0000313" key="5">
    <source>
        <dbReference type="Proteomes" id="UP000326852"/>
    </source>
</evidence>
<dbReference type="Proteomes" id="UP000326852">
    <property type="component" value="Unassembled WGS sequence"/>
</dbReference>
<comment type="caution">
    <text evidence="4">The sequence shown here is derived from an EMBL/GenBank/DDBJ whole genome shotgun (WGS) entry which is preliminary data.</text>
</comment>
<feature type="compositionally biased region" description="Low complexity" evidence="1">
    <location>
        <begin position="85"/>
        <end position="96"/>
    </location>
</feature>
<organism evidence="4 5">
    <name type="scientific">Arthrobacter yangruifuii</name>
    <dbReference type="NCBI Taxonomy" id="2606616"/>
    <lineage>
        <taxon>Bacteria</taxon>
        <taxon>Bacillati</taxon>
        <taxon>Actinomycetota</taxon>
        <taxon>Actinomycetes</taxon>
        <taxon>Micrococcales</taxon>
        <taxon>Micrococcaceae</taxon>
        <taxon>Arthrobacter</taxon>
    </lineage>
</organism>
<evidence type="ECO:0000313" key="4">
    <source>
        <dbReference type="EMBL" id="KAD4007223.1"/>
    </source>
</evidence>
<protein>
    <submittedName>
        <fullName evidence="4">Anti-sigma factor</fullName>
    </submittedName>
</protein>
<dbReference type="AlphaFoldDB" id="A0A5N6MQU0"/>
<reference evidence="4 5" key="1">
    <citation type="submission" date="2019-08" db="EMBL/GenBank/DDBJ databases">
        <title>Arthrobacter sp. nov., isolated from plateau pika and Tibetan wild ass.</title>
        <authorList>
            <person name="Ge Y."/>
        </authorList>
    </citation>
    <scope>NUCLEOTIDE SEQUENCE [LARGE SCALE GENOMIC DNA]</scope>
    <source>
        <strain evidence="4 5">785</strain>
    </source>
</reference>
<evidence type="ECO:0000256" key="1">
    <source>
        <dbReference type="SAM" id="MobiDB-lite"/>
    </source>
</evidence>
<feature type="region of interest" description="Disordered" evidence="1">
    <location>
        <begin position="76"/>
        <end position="120"/>
    </location>
</feature>
<feature type="transmembrane region" description="Helical" evidence="2">
    <location>
        <begin position="130"/>
        <end position="148"/>
    </location>
</feature>
<dbReference type="GO" id="GO:0005886">
    <property type="term" value="C:plasma membrane"/>
    <property type="evidence" value="ECO:0007669"/>
    <property type="project" value="InterPro"/>
</dbReference>
<keyword evidence="5" id="KW-1185">Reference proteome</keyword>
<evidence type="ECO:0000259" key="3">
    <source>
        <dbReference type="Pfam" id="PF10099"/>
    </source>
</evidence>
<dbReference type="RefSeq" id="WP_152271869.1">
    <property type="nucleotide sequence ID" value="NZ_VTFX01000002.1"/>
</dbReference>
<feature type="domain" description="Anti-sigma K factor RskA C-terminal" evidence="3">
    <location>
        <begin position="132"/>
        <end position="255"/>
    </location>
</feature>
<sequence length="265" mass="27713">MQHLPPEALALCALGETDPGETAHLESCAECRAEVTALQRVVTAGRAPDVAEELPRPPSSVWDGIHARLGLSDSVRSDPFDAPERPAAAVAAAPAGAPAPAPAPQESPAPSAASLEAARQRRQRRRLPQILGAAAAAVVLAAAGTWGITRVLSDRSEVIAAVDLSPLASYSETGRAEVDERADGERELVVTATGSGAQGYREVWLIAPDVERMVSLGTMEGTEARFAIPANLNLDEYPIVDISDEPFDGNPLHSGDSILRGVLDL</sequence>
<keyword evidence="2" id="KW-0812">Transmembrane</keyword>
<evidence type="ECO:0000256" key="2">
    <source>
        <dbReference type="SAM" id="Phobius"/>
    </source>
</evidence>
<feature type="compositionally biased region" description="Low complexity" evidence="1">
    <location>
        <begin position="108"/>
        <end position="117"/>
    </location>
</feature>
<name>A0A5N6MQU0_9MICC</name>
<proteinExistence type="predicted"/>
<dbReference type="InterPro" id="IPR018764">
    <property type="entry name" value="RskA_C"/>
</dbReference>
<accession>A0A5N6MQU0</accession>
<keyword evidence="2" id="KW-0472">Membrane</keyword>